<accession>A0A2N8PYM0</accession>
<proteinExistence type="predicted"/>
<dbReference type="EMBL" id="RYZS01000001">
    <property type="protein sequence ID" value="RVU96417.1"/>
    <property type="molecule type" value="Genomic_DNA"/>
</dbReference>
<feature type="compositionally biased region" description="Basic and acidic residues" evidence="1">
    <location>
        <begin position="35"/>
        <end position="47"/>
    </location>
</feature>
<organism evidence="2 3">
    <name type="scientific">Enterococcus avium</name>
    <name type="common">Streptococcus avium</name>
    <dbReference type="NCBI Taxonomy" id="33945"/>
    <lineage>
        <taxon>Bacteria</taxon>
        <taxon>Bacillati</taxon>
        <taxon>Bacillota</taxon>
        <taxon>Bacilli</taxon>
        <taxon>Lactobacillales</taxon>
        <taxon>Enterococcaceae</taxon>
        <taxon>Enterococcus</taxon>
    </lineage>
</organism>
<comment type="caution">
    <text evidence="2">The sequence shown here is derived from an EMBL/GenBank/DDBJ whole genome shotgun (WGS) entry which is preliminary data.</text>
</comment>
<protein>
    <submittedName>
        <fullName evidence="2">Uncharacterized protein</fullName>
    </submittedName>
</protein>
<dbReference type="AlphaFoldDB" id="A0A2N8PYM0"/>
<feature type="region of interest" description="Disordered" evidence="1">
    <location>
        <begin position="31"/>
        <end position="86"/>
    </location>
</feature>
<dbReference type="RefSeq" id="WP_102871793.1">
    <property type="nucleotide sequence ID" value="NZ_JARPWK010000061.1"/>
</dbReference>
<evidence type="ECO:0000313" key="2">
    <source>
        <dbReference type="EMBL" id="RVU96417.1"/>
    </source>
</evidence>
<dbReference type="Gene3D" id="1.10.10.60">
    <property type="entry name" value="Homeodomain-like"/>
    <property type="match status" value="1"/>
</dbReference>
<reference evidence="2 3" key="1">
    <citation type="submission" date="2018-12" db="EMBL/GenBank/DDBJ databases">
        <title>A novel vanA-carrying plasmid in a clinical isolate of Enterococcus avium.</title>
        <authorList>
            <person name="Bernasconi O.J."/>
            <person name="Luzzaro F."/>
            <person name="Endimiani A."/>
        </authorList>
    </citation>
    <scope>NUCLEOTIDE SEQUENCE [LARGE SCALE GENOMIC DNA]</scope>
    <source>
        <strain evidence="2 3">LC0559/18</strain>
    </source>
</reference>
<gene>
    <name evidence="2" type="ORF">EK398_17125</name>
</gene>
<sequence length="224" mass="26351">MEDYKKQAIFELEQGNYERYQYFMKMNRLARQKKKEAPKETPKEPNRKKGIKKYSASGKSRKTDSSPSSTGKKNPSKRNREDGWNYQQRSFLRGNYQYMTDEELGNHLGRTAEAVKCERKKLKLLRQSTNRRWTTDEDRFLLTNYKDMPFKEIGKKLDRKPKQVSARLAKLGGSKVTRYDMVVNGRTVASGTIKEIAEQLNANLYTVKRWRTQGVSWAKFIKKD</sequence>
<dbReference type="Proteomes" id="UP000288388">
    <property type="component" value="Unassembled WGS sequence"/>
</dbReference>
<evidence type="ECO:0000313" key="3">
    <source>
        <dbReference type="Proteomes" id="UP000288388"/>
    </source>
</evidence>
<evidence type="ECO:0000256" key="1">
    <source>
        <dbReference type="SAM" id="MobiDB-lite"/>
    </source>
</evidence>
<name>A0A2N8PYM0_ENTAV</name>